<proteinExistence type="predicted"/>
<feature type="transmembrane region" description="Helical" evidence="6">
    <location>
        <begin position="102"/>
        <end position="121"/>
    </location>
</feature>
<name>A0A381WD59_9ZZZZ</name>
<dbReference type="EMBL" id="UINC01011293">
    <property type="protein sequence ID" value="SVA49897.1"/>
    <property type="molecule type" value="Genomic_DNA"/>
</dbReference>
<accession>A0A381WD59</accession>
<gene>
    <name evidence="8" type="ORF">METZ01_LOCUS102751</name>
</gene>
<reference evidence="8" key="1">
    <citation type="submission" date="2018-05" db="EMBL/GenBank/DDBJ databases">
        <authorList>
            <person name="Lanie J.A."/>
            <person name="Ng W.-L."/>
            <person name="Kazmierczak K.M."/>
            <person name="Andrzejewski T.M."/>
            <person name="Davidsen T.M."/>
            <person name="Wayne K.J."/>
            <person name="Tettelin H."/>
            <person name="Glass J.I."/>
            <person name="Rusch D."/>
            <person name="Podicherti R."/>
            <person name="Tsui H.-C.T."/>
            <person name="Winkler M.E."/>
        </authorList>
    </citation>
    <scope>NUCLEOTIDE SEQUENCE</scope>
</reference>
<dbReference type="PANTHER" id="PTHR47371:SF3">
    <property type="entry name" value="PHOSPHOGLYCEROL TRANSFERASE I"/>
    <property type="match status" value="1"/>
</dbReference>
<keyword evidence="4 6" id="KW-1133">Transmembrane helix</keyword>
<dbReference type="CDD" id="cd16015">
    <property type="entry name" value="LTA_synthase"/>
    <property type="match status" value="1"/>
</dbReference>
<evidence type="ECO:0000256" key="2">
    <source>
        <dbReference type="ARBA" id="ARBA00022475"/>
    </source>
</evidence>
<feature type="transmembrane region" description="Helical" evidence="6">
    <location>
        <begin position="12"/>
        <end position="40"/>
    </location>
</feature>
<keyword evidence="3 6" id="KW-0812">Transmembrane</keyword>
<dbReference type="InterPro" id="IPR017850">
    <property type="entry name" value="Alkaline_phosphatase_core_sf"/>
</dbReference>
<sequence length="593" mass="69034">MIIYIMKNEIIYFRMVMAGFGADLAVVALICLIIIFFSFVFGRKKLIQYLAYLVLLLLLLFAYINHRYVLTNHQVIPFKNIYIYSEIMLEDEILRRGVMSEFLNIDFGIIFILPLIIFYIFRKNLFGWLFMGLKQKLLLMFGILIIGIFGNGMKWTFDVIRNISSPIVSNYVYYWIQKPFDNTVLNYVFPNNFDHVASMFEHPYENSSKITPKKKYNILIIIAESFRGAENSAYGAETGVTPYFDNLAKKGILFTNIYHNGCCSPEGTLAILCAQQPQISYITVNQTYAPFTCLPDYLKQIGYQTSWVYAMGSGADRFGAFHRFHQTDHIVDGFKFPKNSKSAGWTYADEETFKMARKYWDQIDEPTYMVVQTSTSHSPFFVPEDFKKRFHSRGEYFSYLNSLAYVDEQIGLFLKDLLNSRKGKNSIIILTADHSTQLPARRIESIKNQYLTKAQVPLLMILPKELNQYPKTVDTLGSLIDIVPTLLDILGENNFDTTYGYSLLKNKKTPRFVYVTEFGTEALITEEFVIKLLPEKKVIKWTGEKFTLKDNEFEEWNHRIAILKNYNLWRISIRDKQVKDGQLATFFEKQPEQ</sequence>
<evidence type="ECO:0000313" key="8">
    <source>
        <dbReference type="EMBL" id="SVA49897.1"/>
    </source>
</evidence>
<feature type="transmembrane region" description="Helical" evidence="6">
    <location>
        <begin position="46"/>
        <end position="64"/>
    </location>
</feature>
<keyword evidence="5 6" id="KW-0472">Membrane</keyword>
<feature type="transmembrane region" description="Helical" evidence="6">
    <location>
        <begin position="137"/>
        <end position="157"/>
    </location>
</feature>
<organism evidence="8">
    <name type="scientific">marine metagenome</name>
    <dbReference type="NCBI Taxonomy" id="408172"/>
    <lineage>
        <taxon>unclassified sequences</taxon>
        <taxon>metagenomes</taxon>
        <taxon>ecological metagenomes</taxon>
    </lineage>
</organism>
<keyword evidence="2" id="KW-1003">Cell membrane</keyword>
<evidence type="ECO:0000256" key="3">
    <source>
        <dbReference type="ARBA" id="ARBA00022692"/>
    </source>
</evidence>
<evidence type="ECO:0000256" key="1">
    <source>
        <dbReference type="ARBA" id="ARBA00004651"/>
    </source>
</evidence>
<comment type="subcellular location">
    <subcellularLocation>
        <location evidence="1">Cell membrane</location>
        <topology evidence="1">Multi-pass membrane protein</topology>
    </subcellularLocation>
</comment>
<dbReference type="GO" id="GO:0005886">
    <property type="term" value="C:plasma membrane"/>
    <property type="evidence" value="ECO:0007669"/>
    <property type="project" value="UniProtKB-SubCell"/>
</dbReference>
<protein>
    <recommendedName>
        <fullName evidence="7">Sulfatase N-terminal domain-containing protein</fullName>
    </recommendedName>
</protein>
<evidence type="ECO:0000256" key="5">
    <source>
        <dbReference type="ARBA" id="ARBA00023136"/>
    </source>
</evidence>
<evidence type="ECO:0000256" key="4">
    <source>
        <dbReference type="ARBA" id="ARBA00022989"/>
    </source>
</evidence>
<dbReference type="InterPro" id="IPR050448">
    <property type="entry name" value="OpgB/LTA_synthase_biosynth"/>
</dbReference>
<dbReference type="AlphaFoldDB" id="A0A381WD59"/>
<feature type="domain" description="Sulfatase N-terminal" evidence="7">
    <location>
        <begin position="217"/>
        <end position="491"/>
    </location>
</feature>
<dbReference type="SUPFAM" id="SSF53649">
    <property type="entry name" value="Alkaline phosphatase-like"/>
    <property type="match status" value="1"/>
</dbReference>
<dbReference type="InterPro" id="IPR000917">
    <property type="entry name" value="Sulfatase_N"/>
</dbReference>
<dbReference type="Pfam" id="PF00884">
    <property type="entry name" value="Sulfatase"/>
    <property type="match status" value="1"/>
</dbReference>
<dbReference type="PANTHER" id="PTHR47371">
    <property type="entry name" value="LIPOTEICHOIC ACID SYNTHASE"/>
    <property type="match status" value="1"/>
</dbReference>
<evidence type="ECO:0000259" key="7">
    <source>
        <dbReference type="Pfam" id="PF00884"/>
    </source>
</evidence>
<evidence type="ECO:0000256" key="6">
    <source>
        <dbReference type="SAM" id="Phobius"/>
    </source>
</evidence>
<dbReference type="Gene3D" id="3.40.720.10">
    <property type="entry name" value="Alkaline Phosphatase, subunit A"/>
    <property type="match status" value="1"/>
</dbReference>